<dbReference type="AlphaFoldDB" id="A0A2N3NJA9"/>
<evidence type="ECO:0000256" key="6">
    <source>
        <dbReference type="SAM" id="MobiDB-lite"/>
    </source>
</evidence>
<evidence type="ECO:0000259" key="7">
    <source>
        <dbReference type="Pfam" id="PF01494"/>
    </source>
</evidence>
<dbReference type="GO" id="GO:0016829">
    <property type="term" value="F:lyase activity"/>
    <property type="evidence" value="ECO:0007669"/>
    <property type="project" value="InterPro"/>
</dbReference>
<keyword evidence="3" id="KW-0274">FAD</keyword>
<evidence type="ECO:0000313" key="8">
    <source>
        <dbReference type="EMBL" id="PKS12539.1"/>
    </source>
</evidence>
<dbReference type="Gene3D" id="3.50.50.60">
    <property type="entry name" value="FAD/NAD(P)-binding domain"/>
    <property type="match status" value="1"/>
</dbReference>
<dbReference type="PANTHER" id="PTHR13789">
    <property type="entry name" value="MONOOXYGENASE"/>
    <property type="match status" value="1"/>
</dbReference>
<feature type="compositionally biased region" description="Polar residues" evidence="6">
    <location>
        <begin position="584"/>
        <end position="593"/>
    </location>
</feature>
<comment type="caution">
    <text evidence="8">The sequence shown here is derived from an EMBL/GenBank/DDBJ whole genome shotgun (WGS) entry which is preliminary data.</text>
</comment>
<dbReference type="InterPro" id="IPR023375">
    <property type="entry name" value="ADC_dom_sf"/>
</dbReference>
<dbReference type="STRING" id="41688.A0A2N3NJA9"/>
<dbReference type="EMBL" id="NLAX01000003">
    <property type="protein sequence ID" value="PKS12539.1"/>
    <property type="molecule type" value="Genomic_DNA"/>
</dbReference>
<dbReference type="Gene3D" id="2.40.400.10">
    <property type="entry name" value="Acetoacetate decarboxylase-like"/>
    <property type="match status" value="1"/>
</dbReference>
<feature type="region of interest" description="Disordered" evidence="6">
    <location>
        <begin position="579"/>
        <end position="619"/>
    </location>
</feature>
<dbReference type="GO" id="GO:0071949">
    <property type="term" value="F:FAD binding"/>
    <property type="evidence" value="ECO:0007669"/>
    <property type="project" value="InterPro"/>
</dbReference>
<dbReference type="Pfam" id="PF06314">
    <property type="entry name" value="ADC"/>
    <property type="match status" value="1"/>
</dbReference>
<feature type="domain" description="FAD-binding" evidence="7">
    <location>
        <begin position="10"/>
        <end position="367"/>
    </location>
</feature>
<dbReference type="VEuPathDB" id="FungiDB:jhhlp_000747"/>
<dbReference type="InterPro" id="IPR036188">
    <property type="entry name" value="FAD/NAD-bd_sf"/>
</dbReference>
<dbReference type="OrthoDB" id="1047367at2759"/>
<dbReference type="InParanoid" id="A0A2N3NJA9"/>
<accession>A0A2N3NJA9</accession>
<protein>
    <recommendedName>
        <fullName evidence="7">FAD-binding domain-containing protein</fullName>
    </recommendedName>
</protein>
<evidence type="ECO:0000256" key="3">
    <source>
        <dbReference type="ARBA" id="ARBA00022827"/>
    </source>
</evidence>
<keyword evidence="4" id="KW-0560">Oxidoreductase</keyword>
<dbReference type="InterPro" id="IPR050493">
    <property type="entry name" value="FAD-dep_Monooxygenase_BioMet"/>
</dbReference>
<dbReference type="SUPFAM" id="SSF54373">
    <property type="entry name" value="FAD-linked reductases, C-terminal domain"/>
    <property type="match status" value="1"/>
</dbReference>
<dbReference type="PRINTS" id="PR00420">
    <property type="entry name" value="RNGMNOXGNASE"/>
</dbReference>
<evidence type="ECO:0000256" key="1">
    <source>
        <dbReference type="ARBA" id="ARBA00007992"/>
    </source>
</evidence>
<gene>
    <name evidence="8" type="ORF">jhhlp_000747</name>
</gene>
<comment type="similarity">
    <text evidence="1">Belongs to the paxM FAD-dependent monooxygenase family.</text>
</comment>
<feature type="compositionally biased region" description="Basic and acidic residues" evidence="6">
    <location>
        <begin position="431"/>
        <end position="441"/>
    </location>
</feature>
<keyword evidence="9" id="KW-1185">Reference proteome</keyword>
<keyword evidence="2" id="KW-0285">Flavoprotein</keyword>
<sequence>MASASPQPLKVLIVGAGIGGLTAAIGLRQQGHEVTLFERSELAQETGAALHLAPNCHGLLRRFGIYPETFGANPVHGMIECLQDGTVRLDINLKGALSIWEFPWVLSHRIGLHNALKQAATGKEGKGTPAVLKTSSQVVSVNVETATITLANGTEVTGDVVLGADGVSSVTRKAIAGDDHKPFGSGKSAFRFLIPHETILGNPLTKNFAERDGYMQIWYGDDRRLVMYPCNDNTIMNFVGIHPSELTASKGEGWSRIGNKETLLDIYKDFGPNVEALLQMADASELKVWTLLDMERIPAWTKGRLALLGDAAHPFLPHQGQGGGVAIEDATSLVALLPAGTTPEDVPERLALYEKVRDERAHKIQEFTRIAGADLNDSTRSKFNIMEFTKYNYGFSEWHNSTRALKEHLWAKNGHTYRRQPFSFGPMTSPRQDHYGRPIPSDKSRYTTHSLRFKTSATYLQTLFPTKAFSFASPGTIAEASFQCTQLDKMGWLGGGGYNFFGLWIHGVQYEKKDGTKIVGSFLPILLENLSDPITTGREEIGMPKLYCEINVASDESSSRVTCSWRGAHFLTMKLDGLSEVPKDNSTNGTSSDAPKSQAQAPPAGPPSGPPTGPPPKPVEEGLLVYRYVPAVGKKGVADAEYAVFIPNKTATTTRVADKTVRSKTGTIEAEAGNWESLPTLHNVAEGLAEVPVYEVIEAKIEEGHGVEDLSQAERVE</sequence>
<dbReference type="SUPFAM" id="SSF51905">
    <property type="entry name" value="FAD/NAD(P)-binding domain"/>
    <property type="match status" value="1"/>
</dbReference>
<organism evidence="8 9">
    <name type="scientific">Lomentospora prolificans</name>
    <dbReference type="NCBI Taxonomy" id="41688"/>
    <lineage>
        <taxon>Eukaryota</taxon>
        <taxon>Fungi</taxon>
        <taxon>Dikarya</taxon>
        <taxon>Ascomycota</taxon>
        <taxon>Pezizomycotina</taxon>
        <taxon>Sordariomycetes</taxon>
        <taxon>Hypocreomycetidae</taxon>
        <taxon>Microascales</taxon>
        <taxon>Microascaceae</taxon>
        <taxon>Lomentospora</taxon>
    </lineage>
</organism>
<evidence type="ECO:0000256" key="5">
    <source>
        <dbReference type="ARBA" id="ARBA00023033"/>
    </source>
</evidence>
<dbReference type="Pfam" id="PF01494">
    <property type="entry name" value="FAD_binding_3"/>
    <property type="match status" value="1"/>
</dbReference>
<name>A0A2N3NJA9_9PEZI</name>
<evidence type="ECO:0000313" key="9">
    <source>
        <dbReference type="Proteomes" id="UP000233524"/>
    </source>
</evidence>
<keyword evidence="5" id="KW-0503">Monooxygenase</keyword>
<feature type="region of interest" description="Disordered" evidence="6">
    <location>
        <begin position="421"/>
        <end position="441"/>
    </location>
</feature>
<dbReference type="InterPro" id="IPR010451">
    <property type="entry name" value="Acetoacetate_decarboxylase"/>
</dbReference>
<evidence type="ECO:0000256" key="4">
    <source>
        <dbReference type="ARBA" id="ARBA00023002"/>
    </source>
</evidence>
<dbReference type="InterPro" id="IPR002938">
    <property type="entry name" value="FAD-bd"/>
</dbReference>
<dbReference type="SUPFAM" id="SSF160104">
    <property type="entry name" value="Acetoacetate decarboxylase-like"/>
    <property type="match status" value="1"/>
</dbReference>
<proteinExistence type="inferred from homology"/>
<feature type="compositionally biased region" description="Pro residues" evidence="6">
    <location>
        <begin position="603"/>
        <end position="617"/>
    </location>
</feature>
<reference evidence="8 9" key="1">
    <citation type="journal article" date="2017" name="G3 (Bethesda)">
        <title>First Draft Genome Sequence of the Pathogenic Fungus Lomentospora prolificans (Formerly Scedosporium prolificans).</title>
        <authorList>
            <person name="Luo R."/>
            <person name="Zimin A."/>
            <person name="Workman R."/>
            <person name="Fan Y."/>
            <person name="Pertea G."/>
            <person name="Grossman N."/>
            <person name="Wear M.P."/>
            <person name="Jia B."/>
            <person name="Miller H."/>
            <person name="Casadevall A."/>
            <person name="Timp W."/>
            <person name="Zhang S.X."/>
            <person name="Salzberg S.L."/>
        </authorList>
    </citation>
    <scope>NUCLEOTIDE SEQUENCE [LARGE SCALE GENOMIC DNA]</scope>
    <source>
        <strain evidence="8 9">JHH-5317</strain>
    </source>
</reference>
<dbReference type="GO" id="GO:0004497">
    <property type="term" value="F:monooxygenase activity"/>
    <property type="evidence" value="ECO:0007669"/>
    <property type="project" value="UniProtKB-KW"/>
</dbReference>
<dbReference type="Proteomes" id="UP000233524">
    <property type="component" value="Unassembled WGS sequence"/>
</dbReference>
<dbReference type="PANTHER" id="PTHR13789:SF261">
    <property type="entry name" value="HYDROXYLASE, PUTATIVE (AFU_ORTHOLOGUE AFUA_7G00590)-RELATED"/>
    <property type="match status" value="1"/>
</dbReference>
<evidence type="ECO:0000256" key="2">
    <source>
        <dbReference type="ARBA" id="ARBA00022630"/>
    </source>
</evidence>